<name>A0A1D6KWP7_MAIZE</name>
<dbReference type="SMR" id="A0A1D6KWP7"/>
<keyword evidence="3" id="KW-0433">Leucine-rich repeat</keyword>
<keyword evidence="13" id="KW-0808">Transferase</keyword>
<keyword evidence="7" id="KW-0547">Nucleotide-binding</keyword>
<keyword evidence="4" id="KW-0812">Transmembrane</keyword>
<dbReference type="InterPro" id="IPR001245">
    <property type="entry name" value="Ser-Thr/Tyr_kinase_cat_dom"/>
</dbReference>
<dbReference type="Pfam" id="PF07714">
    <property type="entry name" value="PK_Tyr_Ser-Thr"/>
    <property type="match status" value="1"/>
</dbReference>
<keyword evidence="6" id="KW-0677">Repeat</keyword>
<evidence type="ECO:0000259" key="12">
    <source>
        <dbReference type="PROSITE" id="PS50011"/>
    </source>
</evidence>
<feature type="domain" description="Protein kinase" evidence="12">
    <location>
        <begin position="48"/>
        <end position="223"/>
    </location>
</feature>
<evidence type="ECO:0000313" key="13">
    <source>
        <dbReference type="EMBL" id="ONM06890.1"/>
    </source>
</evidence>
<keyword evidence="11" id="KW-0675">Receptor</keyword>
<dbReference type="InterPro" id="IPR020635">
    <property type="entry name" value="Tyr_kinase_cat_dom"/>
</dbReference>
<dbReference type="InterPro" id="IPR011009">
    <property type="entry name" value="Kinase-like_dom_sf"/>
</dbReference>
<evidence type="ECO:0000256" key="1">
    <source>
        <dbReference type="ARBA" id="ARBA00004167"/>
    </source>
</evidence>
<keyword evidence="10" id="KW-0472">Membrane</keyword>
<evidence type="ECO:0000256" key="9">
    <source>
        <dbReference type="ARBA" id="ARBA00022989"/>
    </source>
</evidence>
<dbReference type="Gene3D" id="1.10.510.10">
    <property type="entry name" value="Transferase(Phosphotransferase) domain 1"/>
    <property type="match status" value="1"/>
</dbReference>
<evidence type="ECO:0000313" key="14">
    <source>
        <dbReference type="EnsemblPlants" id="Zm00001eb049870_P001"/>
    </source>
</evidence>
<reference evidence="14" key="2">
    <citation type="submission" date="2019-07" db="EMBL/GenBank/DDBJ databases">
        <authorList>
            <person name="Seetharam A."/>
            <person name="Woodhouse M."/>
            <person name="Cannon E."/>
        </authorList>
    </citation>
    <scope>NUCLEOTIDE SEQUENCE [LARGE SCALE GENOMIC DNA]</scope>
    <source>
        <strain evidence="14">cv. B73</strain>
    </source>
</reference>
<evidence type="ECO:0000256" key="11">
    <source>
        <dbReference type="ARBA" id="ARBA00023170"/>
    </source>
</evidence>
<keyword evidence="13" id="KW-0418">Kinase</keyword>
<dbReference type="SUPFAM" id="SSF56112">
    <property type="entry name" value="Protein kinase-like (PK-like)"/>
    <property type="match status" value="1"/>
</dbReference>
<comment type="subcellular location">
    <subcellularLocation>
        <location evidence="1">Membrane</location>
        <topology evidence="1">Single-pass membrane protein</topology>
    </subcellularLocation>
</comment>
<dbReference type="GeneID" id="103645449"/>
<keyword evidence="9" id="KW-1133">Transmembrane helix</keyword>
<dbReference type="GO" id="GO:0016020">
    <property type="term" value="C:membrane"/>
    <property type="evidence" value="ECO:0007669"/>
    <property type="project" value="UniProtKB-SubCell"/>
</dbReference>
<dbReference type="InterPro" id="IPR053059">
    <property type="entry name" value="Inactive_SerThr-Kinase_ABA"/>
</dbReference>
<organism evidence="13">
    <name type="scientific">Zea mays</name>
    <name type="common">Maize</name>
    <dbReference type="NCBI Taxonomy" id="4577"/>
    <lineage>
        <taxon>Eukaryota</taxon>
        <taxon>Viridiplantae</taxon>
        <taxon>Streptophyta</taxon>
        <taxon>Embryophyta</taxon>
        <taxon>Tracheophyta</taxon>
        <taxon>Spermatophyta</taxon>
        <taxon>Magnoliopsida</taxon>
        <taxon>Liliopsida</taxon>
        <taxon>Poales</taxon>
        <taxon>Poaceae</taxon>
        <taxon>PACMAD clade</taxon>
        <taxon>Panicoideae</taxon>
        <taxon>Andropogonodae</taxon>
        <taxon>Andropogoneae</taxon>
        <taxon>Tripsacinae</taxon>
        <taxon>Zea</taxon>
    </lineage>
</organism>
<dbReference type="EnsemblPlants" id="Zm00001eb049870_T001">
    <property type="protein sequence ID" value="Zm00001eb049870_P001"/>
    <property type="gene ID" value="Zm00001eb049870"/>
</dbReference>
<evidence type="ECO:0000256" key="5">
    <source>
        <dbReference type="ARBA" id="ARBA00022729"/>
    </source>
</evidence>
<keyword evidence="8" id="KW-0067">ATP-binding</keyword>
<evidence type="ECO:0000256" key="6">
    <source>
        <dbReference type="ARBA" id="ARBA00022737"/>
    </source>
</evidence>
<dbReference type="OMA" id="CAFYASA"/>
<reference evidence="13 15" key="1">
    <citation type="submission" date="2015-12" db="EMBL/GenBank/DDBJ databases">
        <title>Update maize B73 reference genome by single molecule sequencing technologies.</title>
        <authorList>
            <consortium name="Maize Genome Sequencing Project"/>
            <person name="Ware D."/>
        </authorList>
    </citation>
    <scope>NUCLEOTIDE SEQUENCE [LARGE SCALE GENOMIC DNA]</scope>
    <source>
        <strain evidence="15">cv. B73</strain>
        <tissue evidence="13">Seedling</tissue>
    </source>
</reference>
<evidence type="ECO:0000256" key="8">
    <source>
        <dbReference type="ARBA" id="ARBA00022840"/>
    </source>
</evidence>
<evidence type="ECO:0000256" key="7">
    <source>
        <dbReference type="ARBA" id="ARBA00022741"/>
    </source>
</evidence>
<sequence length="223" mass="24826">MPSLSSSPPDARSQHHHSILGVHSPDKLVGDLHLFDNLVVFTTEELSRAPAEIIGRSCHGTSYKATLDNGYMLTVKWLKEGFAKSKKEFSREIKKLGSVRHPNLVPLRGYYWGPKEHERIMISDYADATSLSTYLSEFDEQNLLSLSAGQRLNIAIDIARCLDYLHNERVIPHGNNKSSNVLIQNSTPSALVTDYSLHRLMTLIGMAEQVLNTGALGYSPPNI</sequence>
<keyword evidence="15" id="KW-1185">Reference proteome</keyword>
<proteinExistence type="predicted"/>
<dbReference type="GO" id="GO:0005524">
    <property type="term" value="F:ATP binding"/>
    <property type="evidence" value="ECO:0007669"/>
    <property type="project" value="UniProtKB-KW"/>
</dbReference>
<dbReference type="FunFam" id="3.30.200.20:FF:000486">
    <property type="entry name" value="Leucine-rich repeat receptor-like protein kinase"/>
    <property type="match status" value="1"/>
</dbReference>
<evidence type="ECO:0000256" key="2">
    <source>
        <dbReference type="ARBA" id="ARBA00022553"/>
    </source>
</evidence>
<evidence type="ECO:0000256" key="3">
    <source>
        <dbReference type="ARBA" id="ARBA00022614"/>
    </source>
</evidence>
<dbReference type="SMART" id="SM00219">
    <property type="entry name" value="TyrKc"/>
    <property type="match status" value="1"/>
</dbReference>
<gene>
    <name evidence="14" type="primary">LOC103645449</name>
    <name evidence="13" type="ORF">ZEAMMB73_Zm00001d033164</name>
</gene>
<keyword evidence="2" id="KW-0597">Phosphoprotein</keyword>
<dbReference type="AlphaFoldDB" id="A0A1D6KWP7"/>
<protein>
    <submittedName>
        <fullName evidence="13">Leucine-rich repeat protein kinase family protein</fullName>
    </submittedName>
</protein>
<evidence type="ECO:0000256" key="4">
    <source>
        <dbReference type="ARBA" id="ARBA00022692"/>
    </source>
</evidence>
<dbReference type="PANTHER" id="PTHR48003">
    <property type="entry name" value="OS07G0626500 PROTEIN"/>
    <property type="match status" value="1"/>
</dbReference>
<dbReference type="GO" id="GO:0004713">
    <property type="term" value="F:protein tyrosine kinase activity"/>
    <property type="evidence" value="ECO:0007669"/>
    <property type="project" value="InterPro"/>
</dbReference>
<evidence type="ECO:0000313" key="15">
    <source>
        <dbReference type="Proteomes" id="UP000007305"/>
    </source>
</evidence>
<evidence type="ECO:0000256" key="10">
    <source>
        <dbReference type="ARBA" id="ARBA00023136"/>
    </source>
</evidence>
<dbReference type="EMBL" id="CM007647">
    <property type="protein sequence ID" value="ONM06890.1"/>
    <property type="molecule type" value="Genomic_DNA"/>
</dbReference>
<dbReference type="InterPro" id="IPR000719">
    <property type="entry name" value="Prot_kinase_dom"/>
</dbReference>
<dbReference type="RefSeq" id="XP_008666723.1">
    <property type="nucleotide sequence ID" value="XM_008668501.3"/>
</dbReference>
<dbReference type="OrthoDB" id="4062651at2759"/>
<dbReference type="PANTHER" id="PTHR48003:SF3">
    <property type="entry name" value="LEUCINE-RICH REPEAT PROTEIN KINASE FAMILY PROTEIN"/>
    <property type="match status" value="1"/>
</dbReference>
<accession>A0A1D6KWP7</accession>
<dbReference type="Gramene" id="Zm00001eb049870_T001">
    <property type="protein sequence ID" value="Zm00001eb049870_P001"/>
    <property type="gene ID" value="Zm00001eb049870"/>
</dbReference>
<dbReference type="KEGG" id="zma:103645449"/>
<dbReference type="PROSITE" id="PS50011">
    <property type="entry name" value="PROTEIN_KINASE_DOM"/>
    <property type="match status" value="1"/>
</dbReference>
<reference evidence="14" key="3">
    <citation type="submission" date="2021-05" db="UniProtKB">
        <authorList>
            <consortium name="EnsemblPlants"/>
        </authorList>
    </citation>
    <scope>IDENTIFICATION</scope>
    <source>
        <strain evidence="14">cv. B73</strain>
    </source>
</reference>
<keyword evidence="5" id="KW-0732">Signal</keyword>
<dbReference type="Gene3D" id="3.30.200.20">
    <property type="entry name" value="Phosphorylase Kinase, domain 1"/>
    <property type="match status" value="1"/>
</dbReference>
<dbReference type="Proteomes" id="UP000007305">
    <property type="component" value="Chromosome 1"/>
</dbReference>